<dbReference type="EC" id="5.1.1.1" evidence="3"/>
<keyword evidence="4 6" id="KW-0663">Pyridoxal phosphate</keyword>
<accession>A0A2P7S5E7</accession>
<protein>
    <recommendedName>
        <fullName evidence="3">alanine racemase</fullName>
        <ecNumber evidence="3">5.1.1.1</ecNumber>
    </recommendedName>
</protein>
<evidence type="ECO:0000313" key="9">
    <source>
        <dbReference type="EMBL" id="PSJ57694.1"/>
    </source>
</evidence>
<evidence type="ECO:0000313" key="10">
    <source>
        <dbReference type="Proteomes" id="UP000241229"/>
    </source>
</evidence>
<dbReference type="SMART" id="SM01005">
    <property type="entry name" value="Ala_racemase_C"/>
    <property type="match status" value="1"/>
</dbReference>
<dbReference type="Proteomes" id="UP000241229">
    <property type="component" value="Unassembled WGS sequence"/>
</dbReference>
<evidence type="ECO:0000256" key="6">
    <source>
        <dbReference type="PIRSR" id="PIRSR600821-50"/>
    </source>
</evidence>
<comment type="cofactor">
    <cofactor evidence="2 6">
        <name>pyridoxal 5'-phosphate</name>
        <dbReference type="ChEBI" id="CHEBI:597326"/>
    </cofactor>
</comment>
<evidence type="ECO:0000256" key="1">
    <source>
        <dbReference type="ARBA" id="ARBA00000316"/>
    </source>
</evidence>
<organism evidence="9 10">
    <name type="scientific">Kumtagia ephedrae</name>
    <dbReference type="NCBI Taxonomy" id="2116701"/>
    <lineage>
        <taxon>Bacteria</taxon>
        <taxon>Pseudomonadati</taxon>
        <taxon>Pseudomonadota</taxon>
        <taxon>Alphaproteobacteria</taxon>
        <taxon>Hyphomicrobiales</taxon>
        <taxon>Phyllobacteriaceae</taxon>
        <taxon>Kumtagia</taxon>
    </lineage>
</organism>
<name>A0A2P7S5E7_9HYPH</name>
<gene>
    <name evidence="9" type="ORF">C7I84_16810</name>
</gene>
<dbReference type="GO" id="GO:0008784">
    <property type="term" value="F:alanine racemase activity"/>
    <property type="evidence" value="ECO:0007669"/>
    <property type="project" value="UniProtKB-EC"/>
</dbReference>
<evidence type="ECO:0000256" key="7">
    <source>
        <dbReference type="PIRSR" id="PIRSR600821-52"/>
    </source>
</evidence>
<keyword evidence="10" id="KW-1185">Reference proteome</keyword>
<dbReference type="InterPro" id="IPR011079">
    <property type="entry name" value="Ala_racemase_C"/>
</dbReference>
<feature type="domain" description="Alanine racemase C-terminal" evidence="8">
    <location>
        <begin position="290"/>
        <end position="416"/>
    </location>
</feature>
<feature type="binding site" evidence="7">
    <location>
        <position position="189"/>
    </location>
    <ligand>
        <name>substrate</name>
    </ligand>
</feature>
<dbReference type="AlphaFoldDB" id="A0A2P7S5E7"/>
<dbReference type="InterPro" id="IPR029066">
    <property type="entry name" value="PLP-binding_barrel"/>
</dbReference>
<dbReference type="PANTHER" id="PTHR30511:SF0">
    <property type="entry name" value="ALANINE RACEMASE, CATABOLIC-RELATED"/>
    <property type="match status" value="1"/>
</dbReference>
<dbReference type="InterPro" id="IPR009006">
    <property type="entry name" value="Ala_racemase/Decarboxylase_C"/>
</dbReference>
<evidence type="ECO:0000256" key="3">
    <source>
        <dbReference type="ARBA" id="ARBA00013089"/>
    </source>
</evidence>
<evidence type="ECO:0000259" key="8">
    <source>
        <dbReference type="SMART" id="SM01005"/>
    </source>
</evidence>
<evidence type="ECO:0000256" key="4">
    <source>
        <dbReference type="ARBA" id="ARBA00022898"/>
    </source>
</evidence>
<sequence length="418" mass="44889">MVRGGRHATAARTAGRRLDWSALAPRRRRRSRALLREAGMTGVVSLAKRRQAGTSLPDNAPVLRVDLAAIGANYLEMRRRYRGQVLSAVVKSDAYGTGLEPVVRTLAAVGCRAFWTSDLEEAVRLRPIAPEATAYTLMGLGNDHVRDFEASGVVPALASMEDVEQCARHAVRAGKKLAVAIQIDTGLGRLGLGEDELAWLAGRPDMLEGLDIRLWVTQLAAYNFPGDPGNAEQRRRLLAWIARLPRAPVSLAASSGVYMGEDWHFDMARVGSALYGVQTSAAWQDGLKPCYELSAPLIRVADYPAGARLGYRGVTQLTRPSRIATAVIGYANGLPQRFAESGTARLGDFTVPLVGGIAMNLTMLDLTDLPAGMPLAGQRAVLLDAAQPIETVAEQLGCAPNVLLTQIGAGTRKAYVEE</sequence>
<evidence type="ECO:0000256" key="5">
    <source>
        <dbReference type="ARBA" id="ARBA00023235"/>
    </source>
</evidence>
<dbReference type="Pfam" id="PF00842">
    <property type="entry name" value="Ala_racemase_C"/>
    <property type="match status" value="1"/>
</dbReference>
<evidence type="ECO:0000256" key="2">
    <source>
        <dbReference type="ARBA" id="ARBA00001933"/>
    </source>
</evidence>
<comment type="caution">
    <text evidence="9">The sequence shown here is derived from an EMBL/GenBank/DDBJ whole genome shotgun (WGS) entry which is preliminary data.</text>
</comment>
<dbReference type="GO" id="GO:0030632">
    <property type="term" value="P:D-alanine biosynthetic process"/>
    <property type="evidence" value="ECO:0007669"/>
    <property type="project" value="TreeGrafter"/>
</dbReference>
<dbReference type="EMBL" id="PXYK01000016">
    <property type="protein sequence ID" value="PSJ57694.1"/>
    <property type="molecule type" value="Genomic_DNA"/>
</dbReference>
<proteinExistence type="predicted"/>
<dbReference type="GO" id="GO:0005829">
    <property type="term" value="C:cytosol"/>
    <property type="evidence" value="ECO:0007669"/>
    <property type="project" value="TreeGrafter"/>
</dbReference>
<dbReference type="GO" id="GO:0030170">
    <property type="term" value="F:pyridoxal phosphate binding"/>
    <property type="evidence" value="ECO:0007669"/>
    <property type="project" value="TreeGrafter"/>
</dbReference>
<reference evidence="9 10" key="1">
    <citation type="submission" date="2018-03" db="EMBL/GenBank/DDBJ databases">
        <title>The draft genome of Mesorhizobium sp. 6GN-30.</title>
        <authorList>
            <person name="Liu L."/>
            <person name="Li L."/>
            <person name="Wang T."/>
            <person name="Zhang X."/>
            <person name="Liang L."/>
        </authorList>
    </citation>
    <scope>NUCLEOTIDE SEQUENCE [LARGE SCALE GENOMIC DNA]</scope>
    <source>
        <strain evidence="9 10">6GN30</strain>
    </source>
</reference>
<dbReference type="Gene3D" id="3.20.20.10">
    <property type="entry name" value="Alanine racemase"/>
    <property type="match status" value="1"/>
</dbReference>
<feature type="binding site" evidence="7">
    <location>
        <position position="359"/>
    </location>
    <ligand>
        <name>substrate</name>
    </ligand>
</feature>
<dbReference type="Gene3D" id="2.40.37.10">
    <property type="entry name" value="Lyase, Ornithine Decarboxylase, Chain A, domain 1"/>
    <property type="match status" value="1"/>
</dbReference>
<dbReference type="PRINTS" id="PR00992">
    <property type="entry name" value="ALARACEMASE"/>
</dbReference>
<keyword evidence="5" id="KW-0413">Isomerase</keyword>
<dbReference type="PANTHER" id="PTHR30511">
    <property type="entry name" value="ALANINE RACEMASE"/>
    <property type="match status" value="1"/>
</dbReference>
<dbReference type="InterPro" id="IPR001608">
    <property type="entry name" value="Ala_racemase_N"/>
</dbReference>
<comment type="catalytic activity">
    <reaction evidence="1">
        <text>L-alanine = D-alanine</text>
        <dbReference type="Rhea" id="RHEA:20249"/>
        <dbReference type="ChEBI" id="CHEBI:57416"/>
        <dbReference type="ChEBI" id="CHEBI:57972"/>
        <dbReference type="EC" id="5.1.1.1"/>
    </reaction>
</comment>
<dbReference type="SUPFAM" id="SSF50621">
    <property type="entry name" value="Alanine racemase C-terminal domain-like"/>
    <property type="match status" value="1"/>
</dbReference>
<dbReference type="OrthoDB" id="9813814at2"/>
<feature type="modified residue" description="N6-(pyridoxal phosphate)lysine" evidence="6">
    <location>
        <position position="91"/>
    </location>
</feature>
<dbReference type="InterPro" id="IPR000821">
    <property type="entry name" value="Ala_racemase"/>
</dbReference>
<dbReference type="SUPFAM" id="SSF51419">
    <property type="entry name" value="PLP-binding barrel"/>
    <property type="match status" value="1"/>
</dbReference>
<dbReference type="Pfam" id="PF01168">
    <property type="entry name" value="Ala_racemase_N"/>
    <property type="match status" value="1"/>
</dbReference>